<dbReference type="Proteomes" id="UP000034103">
    <property type="component" value="Chromosome"/>
</dbReference>
<evidence type="ECO:0000259" key="2">
    <source>
        <dbReference type="Pfam" id="PF07589"/>
    </source>
</evidence>
<feature type="signal peptide" evidence="1">
    <location>
        <begin position="1"/>
        <end position="25"/>
    </location>
</feature>
<protein>
    <recommendedName>
        <fullName evidence="2">Ice-binding protein C-terminal domain-containing protein</fullName>
    </recommendedName>
</protein>
<dbReference type="Pfam" id="PF07589">
    <property type="entry name" value="PEP-CTERM"/>
    <property type="match status" value="1"/>
</dbReference>
<feature type="chain" id="PRO_5002510710" description="Ice-binding protein C-terminal domain-containing protein" evidence="1">
    <location>
        <begin position="26"/>
        <end position="194"/>
    </location>
</feature>
<dbReference type="PATRIC" id="fig|1641812.3.peg.4215"/>
<accession>A0A0F6U7Q4</accession>
<organism evidence="3 4">
    <name type="scientific">Microcystis aeruginosa NIES-2549</name>
    <dbReference type="NCBI Taxonomy" id="1641812"/>
    <lineage>
        <taxon>Bacteria</taxon>
        <taxon>Bacillati</taxon>
        <taxon>Cyanobacteriota</taxon>
        <taxon>Cyanophyceae</taxon>
        <taxon>Oscillatoriophycideae</taxon>
        <taxon>Chroococcales</taxon>
        <taxon>Microcystaceae</taxon>
        <taxon>Microcystis</taxon>
    </lineage>
</organism>
<dbReference type="RefSeq" id="WP_046663361.1">
    <property type="nucleotide sequence ID" value="NZ_CP011304.1"/>
</dbReference>
<name>A0A0F6U7Q4_MICAE</name>
<dbReference type="HOGENOM" id="CLU_1401058_0_0_3"/>
<gene>
    <name evidence="3" type="ORF">MYAER_4078</name>
</gene>
<proteinExistence type="predicted"/>
<dbReference type="AlphaFoldDB" id="A0A0F6U7Q4"/>
<feature type="domain" description="Ice-binding protein C-terminal" evidence="2">
    <location>
        <begin position="169"/>
        <end position="187"/>
    </location>
</feature>
<reference evidence="3 4" key="1">
    <citation type="journal article" date="2015" name="Genome Announc.">
        <title>Complete Genome Sequence of Microcystis aeruginosa NIES-2549, a Bloom-Forming Cyanobacterium from Lake Kasumigaura, Japan.</title>
        <authorList>
            <person name="Yamaguchi H."/>
            <person name="Suzuki S."/>
            <person name="Tanabe Y."/>
            <person name="Osana Y."/>
            <person name="Shimura Y."/>
            <person name="Ishida K."/>
            <person name="Kawachi M."/>
        </authorList>
    </citation>
    <scope>NUCLEOTIDE SEQUENCE [LARGE SCALE GENOMIC DNA]</scope>
    <source>
        <strain evidence="3 4">NIES-2549</strain>
    </source>
</reference>
<evidence type="ECO:0000256" key="1">
    <source>
        <dbReference type="SAM" id="SignalP"/>
    </source>
</evidence>
<dbReference type="NCBIfam" id="TIGR02595">
    <property type="entry name" value="PEP_CTERM"/>
    <property type="match status" value="1"/>
</dbReference>
<sequence>MSLKTSLAVATTAIGLTILASPAQAALFSFSYTFNNPFSSPTADTPVTVTGTLTGTATGNIVDVTQVTPLSLSYAETTLNWTDFDSYSNAFSSSGAPAKVSFDGSVMDIVFGSDTGWSEYFGFGPSAIDPANGLVFNSLFAAAPLDALDTDAEDTPFVPTALTWQLQLVPEPGSVVALLGLGLGALASKVIKKG</sequence>
<keyword evidence="1" id="KW-0732">Signal</keyword>
<dbReference type="InterPro" id="IPR013424">
    <property type="entry name" value="Ice-binding_C"/>
</dbReference>
<evidence type="ECO:0000313" key="4">
    <source>
        <dbReference type="Proteomes" id="UP000034103"/>
    </source>
</evidence>
<dbReference type="EMBL" id="CP011304">
    <property type="protein sequence ID" value="AKE66404.1"/>
    <property type="molecule type" value="Genomic_DNA"/>
</dbReference>
<evidence type="ECO:0000313" key="3">
    <source>
        <dbReference type="EMBL" id="AKE66404.1"/>
    </source>
</evidence>